<dbReference type="STRING" id="436010.A0A165XRR5"/>
<gene>
    <name evidence="1" type="ORF">FIBSPDRAFT_694499</name>
</gene>
<dbReference type="AlphaFoldDB" id="A0A165XRR5"/>
<accession>A0A165XRR5</accession>
<name>A0A165XRR5_9AGAM</name>
<evidence type="ECO:0000313" key="1">
    <source>
        <dbReference type="EMBL" id="KZP08825.1"/>
    </source>
</evidence>
<evidence type="ECO:0000313" key="2">
    <source>
        <dbReference type="Proteomes" id="UP000076532"/>
    </source>
</evidence>
<feature type="non-terminal residue" evidence="1">
    <location>
        <position position="186"/>
    </location>
</feature>
<protein>
    <submittedName>
        <fullName evidence="1">Uncharacterized protein</fullName>
    </submittedName>
</protein>
<dbReference type="EMBL" id="KV417713">
    <property type="protein sequence ID" value="KZP08825.1"/>
    <property type="molecule type" value="Genomic_DNA"/>
</dbReference>
<proteinExistence type="predicted"/>
<dbReference type="OrthoDB" id="3257409at2759"/>
<keyword evidence="2" id="KW-1185">Reference proteome</keyword>
<dbReference type="Proteomes" id="UP000076532">
    <property type="component" value="Unassembled WGS sequence"/>
</dbReference>
<organism evidence="1 2">
    <name type="scientific">Athelia psychrophila</name>
    <dbReference type="NCBI Taxonomy" id="1759441"/>
    <lineage>
        <taxon>Eukaryota</taxon>
        <taxon>Fungi</taxon>
        <taxon>Dikarya</taxon>
        <taxon>Basidiomycota</taxon>
        <taxon>Agaricomycotina</taxon>
        <taxon>Agaricomycetes</taxon>
        <taxon>Agaricomycetidae</taxon>
        <taxon>Atheliales</taxon>
        <taxon>Atheliaceae</taxon>
        <taxon>Athelia</taxon>
    </lineage>
</organism>
<reference evidence="1 2" key="1">
    <citation type="journal article" date="2016" name="Mol. Biol. Evol.">
        <title>Comparative Genomics of Early-Diverging Mushroom-Forming Fungi Provides Insights into the Origins of Lignocellulose Decay Capabilities.</title>
        <authorList>
            <person name="Nagy L.G."/>
            <person name="Riley R."/>
            <person name="Tritt A."/>
            <person name="Adam C."/>
            <person name="Daum C."/>
            <person name="Floudas D."/>
            <person name="Sun H."/>
            <person name="Yadav J.S."/>
            <person name="Pangilinan J."/>
            <person name="Larsson K.H."/>
            <person name="Matsuura K."/>
            <person name="Barry K."/>
            <person name="Labutti K."/>
            <person name="Kuo R."/>
            <person name="Ohm R.A."/>
            <person name="Bhattacharya S.S."/>
            <person name="Shirouzu T."/>
            <person name="Yoshinaga Y."/>
            <person name="Martin F.M."/>
            <person name="Grigoriev I.V."/>
            <person name="Hibbett D.S."/>
        </authorList>
    </citation>
    <scope>NUCLEOTIDE SEQUENCE [LARGE SCALE GENOMIC DNA]</scope>
    <source>
        <strain evidence="1 2">CBS 109695</strain>
    </source>
</reference>
<feature type="non-terminal residue" evidence="1">
    <location>
        <position position="1"/>
    </location>
</feature>
<sequence>DLTEGDMAFLCHFALKVDSHMTRATFEKLQYTFPEATIASLKATQARAAFLAAYKPAVYHCCKDLCCTFVGPHADLTECPYCKQPRFDAQGKPHKQYTYSPITPQLITLFRNQDYWDKIQYRANHQHDPDTMTDVFDSADYLHLKTEHPVVDNRKQPHKFFADDHDITLGLSTDGFAPFKRQKQTC</sequence>